<evidence type="ECO:0000313" key="6">
    <source>
        <dbReference type="EMBL" id="MCY6523505.1"/>
    </source>
</evidence>
<evidence type="ECO:0000256" key="3">
    <source>
        <dbReference type="ARBA" id="ARBA00023080"/>
    </source>
</evidence>
<dbReference type="GeneID" id="48599022"/>
<dbReference type="InterPro" id="IPR011962">
    <property type="entry name" value="dCTP_deaminase"/>
</dbReference>
<comment type="similarity">
    <text evidence="4">Belongs to the dCTP deaminase family.</text>
</comment>
<feature type="binding site" evidence="4">
    <location>
        <begin position="110"/>
        <end position="115"/>
    </location>
    <ligand>
        <name>dCTP</name>
        <dbReference type="ChEBI" id="CHEBI:61481"/>
    </ligand>
</feature>
<name>A0A223MGW9_ACTPL</name>
<dbReference type="SMR" id="A0A223MGW9"/>
<dbReference type="SUPFAM" id="SSF51283">
    <property type="entry name" value="dUTPase-like"/>
    <property type="match status" value="1"/>
</dbReference>
<dbReference type="Proteomes" id="UP000275510">
    <property type="component" value="Chromosome"/>
</dbReference>
<evidence type="ECO:0000313" key="8">
    <source>
        <dbReference type="Proteomes" id="UP000275510"/>
    </source>
</evidence>
<comment type="catalytic activity">
    <reaction evidence="4">
        <text>dCTP + H2O + H(+) = dUTP + NH4(+)</text>
        <dbReference type="Rhea" id="RHEA:22680"/>
        <dbReference type="ChEBI" id="CHEBI:15377"/>
        <dbReference type="ChEBI" id="CHEBI:15378"/>
        <dbReference type="ChEBI" id="CHEBI:28938"/>
        <dbReference type="ChEBI" id="CHEBI:61481"/>
        <dbReference type="ChEBI" id="CHEBI:61555"/>
        <dbReference type="EC" id="3.5.4.13"/>
    </reaction>
</comment>
<dbReference type="OrthoDB" id="9780956at2"/>
<reference evidence="6" key="2">
    <citation type="journal article" date="2021" name="Vet Sci">
        <title>O-Serogroups and Pathovirotypes of Escherichia coli Isolated from Post-Weaning Piglets Showing Diarrhoea and/or Oedema in South Korea.</title>
        <authorList>
            <person name="Byun J.W."/>
            <person name="Moon B.Y."/>
            <person name="Do K.H."/>
            <person name="Lee K."/>
            <person name="Lee H.Y."/>
            <person name="Kim W.I."/>
            <person name="So B."/>
            <person name="Lee W.K."/>
        </authorList>
    </citation>
    <scope>NUCLEOTIDE SEQUENCE</scope>
    <source>
        <strain evidence="6">84/14</strain>
    </source>
</reference>
<evidence type="ECO:0000256" key="2">
    <source>
        <dbReference type="ARBA" id="ARBA00022801"/>
    </source>
</evidence>
<dbReference type="UniPathway" id="UPA00610">
    <property type="reaction ID" value="UER00665"/>
</dbReference>
<feature type="binding site" evidence="4">
    <location>
        <position position="171"/>
    </location>
    <ligand>
        <name>dCTP</name>
        <dbReference type="ChEBI" id="CHEBI:61481"/>
    </ligand>
</feature>
<proteinExistence type="inferred from homology"/>
<dbReference type="OMA" id="PVESMMW"/>
<dbReference type="EMBL" id="LR134515">
    <property type="protein sequence ID" value="VEJ16791.1"/>
    <property type="molecule type" value="Genomic_DNA"/>
</dbReference>
<reference evidence="6" key="3">
    <citation type="submission" date="2022-12" db="EMBL/GenBank/DDBJ databases">
        <authorList>
            <person name="Kardos G."/>
            <person name="Sarkozi R."/>
            <person name="Laczko L."/>
            <person name="Marton S."/>
            <person name="Makrai L."/>
            <person name="Banyai K."/>
            <person name="Fodor L."/>
        </authorList>
    </citation>
    <scope>NUCLEOTIDE SEQUENCE</scope>
    <source>
        <strain evidence="6">84/14</strain>
    </source>
</reference>
<keyword evidence="1 4" id="KW-0547">Nucleotide-binding</keyword>
<evidence type="ECO:0000256" key="4">
    <source>
        <dbReference type="HAMAP-Rule" id="MF_00146"/>
    </source>
</evidence>
<dbReference type="Gene3D" id="2.70.40.10">
    <property type="match status" value="1"/>
</dbReference>
<comment type="pathway">
    <text evidence="4">Pyrimidine metabolism; dUMP biosynthesis; dUMP from dCTP (dUTP route): step 1/2.</text>
</comment>
<dbReference type="CDD" id="cd07557">
    <property type="entry name" value="trimeric_dUTPase"/>
    <property type="match status" value="1"/>
</dbReference>
<comment type="caution">
    <text evidence="4">Lacks conserved residue(s) required for the propagation of feature annotation.</text>
</comment>
<dbReference type="RefSeq" id="WP_005597311.1">
    <property type="nucleotide sequence ID" value="NZ_CBDBSU010000040.1"/>
</dbReference>
<dbReference type="Proteomes" id="UP001077788">
    <property type="component" value="Unassembled WGS sequence"/>
</dbReference>
<dbReference type="Pfam" id="PF22769">
    <property type="entry name" value="DCD"/>
    <property type="match status" value="1"/>
</dbReference>
<keyword evidence="2 4" id="KW-0378">Hydrolase</keyword>
<feature type="active site" description="Proton donor/acceptor" evidence="4">
    <location>
        <position position="138"/>
    </location>
</feature>
<dbReference type="GO" id="GO:0006229">
    <property type="term" value="P:dUTP biosynthetic process"/>
    <property type="evidence" value="ECO:0007669"/>
    <property type="project" value="UniProtKB-UniRule"/>
</dbReference>
<dbReference type="EMBL" id="JAPQFC010000001">
    <property type="protein sequence ID" value="MCY6523505.1"/>
    <property type="molecule type" value="Genomic_DNA"/>
</dbReference>
<dbReference type="PANTHER" id="PTHR42680:SF3">
    <property type="entry name" value="DCTP DEAMINASE"/>
    <property type="match status" value="1"/>
</dbReference>
<evidence type="ECO:0000256" key="1">
    <source>
        <dbReference type="ARBA" id="ARBA00022741"/>
    </source>
</evidence>
<gene>
    <name evidence="4 7" type="primary">dcd</name>
    <name evidence="7" type="ORF">NCTC10976_00892</name>
    <name evidence="6" type="ORF">OYG11_04525</name>
</gene>
<dbReference type="InterPro" id="IPR033704">
    <property type="entry name" value="dUTPase_trimeric"/>
</dbReference>
<protein>
    <recommendedName>
        <fullName evidence="4">dCTP deaminase</fullName>
        <ecNumber evidence="4">3.5.4.13</ecNumber>
    </recommendedName>
    <alternativeName>
        <fullName evidence="4">Deoxycytidine triphosphate deaminase</fullName>
    </alternativeName>
</protein>
<evidence type="ECO:0000313" key="7">
    <source>
        <dbReference type="EMBL" id="VEJ16791.1"/>
    </source>
</evidence>
<comment type="subunit">
    <text evidence="4">Homotrimer.</text>
</comment>
<dbReference type="InterPro" id="IPR036157">
    <property type="entry name" value="dUTPase-like_sf"/>
</dbReference>
<feature type="compositionally biased region" description="Polar residues" evidence="5">
    <location>
        <begin position="180"/>
        <end position="194"/>
    </location>
</feature>
<evidence type="ECO:0000256" key="5">
    <source>
        <dbReference type="SAM" id="MobiDB-lite"/>
    </source>
</evidence>
<dbReference type="GO" id="GO:0006226">
    <property type="term" value="P:dUMP biosynthetic process"/>
    <property type="evidence" value="ECO:0007669"/>
    <property type="project" value="UniProtKB-UniPathway"/>
</dbReference>
<reference evidence="7 8" key="1">
    <citation type="submission" date="2018-12" db="EMBL/GenBank/DDBJ databases">
        <authorList>
            <consortium name="Pathogen Informatics"/>
        </authorList>
    </citation>
    <scope>NUCLEOTIDE SEQUENCE [LARGE SCALE GENOMIC DNA]</scope>
    <source>
        <strain evidence="7 8">NCTC10976</strain>
    </source>
</reference>
<dbReference type="NCBIfam" id="TIGR02274">
    <property type="entry name" value="dCTP_deam"/>
    <property type="match status" value="1"/>
</dbReference>
<feature type="binding site" evidence="4">
    <location>
        <position position="178"/>
    </location>
    <ligand>
        <name>dCTP</name>
        <dbReference type="ChEBI" id="CHEBI:61481"/>
    </ligand>
</feature>
<feature type="region of interest" description="Disordered" evidence="5">
    <location>
        <begin position="175"/>
        <end position="194"/>
    </location>
</feature>
<dbReference type="PANTHER" id="PTHR42680">
    <property type="entry name" value="DCTP DEAMINASE"/>
    <property type="match status" value="1"/>
</dbReference>
<organism evidence="7 8">
    <name type="scientific">Actinobacillus pleuropneumoniae</name>
    <name type="common">Haemophilus pleuropneumoniae</name>
    <dbReference type="NCBI Taxonomy" id="715"/>
    <lineage>
        <taxon>Bacteria</taxon>
        <taxon>Pseudomonadati</taxon>
        <taxon>Pseudomonadota</taxon>
        <taxon>Gammaproteobacteria</taxon>
        <taxon>Pasteurellales</taxon>
        <taxon>Pasteurellaceae</taxon>
        <taxon>Actinobacillus</taxon>
    </lineage>
</organism>
<dbReference type="FunFam" id="2.70.40.10:FF:000003">
    <property type="entry name" value="dCTP deaminase"/>
    <property type="match status" value="1"/>
</dbReference>
<accession>A0A223MGW9</accession>
<feature type="binding site" evidence="4">
    <location>
        <position position="182"/>
    </location>
    <ligand>
        <name>dCTP</name>
        <dbReference type="ChEBI" id="CHEBI:61481"/>
    </ligand>
</feature>
<sequence>MRLCDTDIERYLDEGIIEIIPRPSNEKITGATVDVRLGNSFRVFREHATPYIDLSGPREEVTAQLHKVMSEEIIIADGEAFFLHPGELALATTLESVTLPDNVVGWLDGRSSLARLGLMVHVTAHRIDPGWQGKIVLEFFNAGKLPLALRPNMAIGALSFEILSGHAAKPYNARKDAKYKNQQSAVSSRINQDD</sequence>
<keyword evidence="3 4" id="KW-0546">Nucleotide metabolism</keyword>
<dbReference type="GO" id="GO:0000166">
    <property type="term" value="F:nucleotide binding"/>
    <property type="evidence" value="ECO:0007669"/>
    <property type="project" value="UniProtKB-KW"/>
</dbReference>
<feature type="binding site" evidence="4">
    <location>
        <position position="128"/>
    </location>
    <ligand>
        <name>dCTP</name>
        <dbReference type="ChEBI" id="CHEBI:61481"/>
    </ligand>
</feature>
<dbReference type="AlphaFoldDB" id="A0A223MGW9"/>
<dbReference type="HAMAP" id="MF_00146">
    <property type="entry name" value="dCTP_deaminase"/>
    <property type="match status" value="1"/>
</dbReference>
<comment type="function">
    <text evidence="4">Catalyzes the deamination of dCTP to dUTP.</text>
</comment>
<dbReference type="EC" id="3.5.4.13" evidence="4"/>
<dbReference type="GO" id="GO:0008829">
    <property type="term" value="F:dCTP deaminase activity"/>
    <property type="evidence" value="ECO:0007669"/>
    <property type="project" value="UniProtKB-UniRule"/>
</dbReference>
<dbReference type="GO" id="GO:0015949">
    <property type="term" value="P:nucleobase-containing small molecule interconversion"/>
    <property type="evidence" value="ECO:0007669"/>
    <property type="project" value="TreeGrafter"/>
</dbReference>
<feature type="binding site" evidence="4">
    <location>
        <begin position="136"/>
        <end position="138"/>
    </location>
    <ligand>
        <name>dCTP</name>
        <dbReference type="ChEBI" id="CHEBI:61481"/>
    </ligand>
</feature>